<protein>
    <recommendedName>
        <fullName evidence="3">DUF3447 domain-containing protein</fullName>
    </recommendedName>
</protein>
<dbReference type="InterPro" id="IPR036770">
    <property type="entry name" value="Ankyrin_rpt-contain_sf"/>
</dbReference>
<evidence type="ECO:0000313" key="2">
    <source>
        <dbReference type="Proteomes" id="UP000179807"/>
    </source>
</evidence>
<dbReference type="OrthoDB" id="10672530at2759"/>
<evidence type="ECO:0008006" key="3">
    <source>
        <dbReference type="Google" id="ProtNLM"/>
    </source>
</evidence>
<dbReference type="Proteomes" id="UP000179807">
    <property type="component" value="Unassembled WGS sequence"/>
</dbReference>
<accession>A0A1J4JQ84</accession>
<evidence type="ECO:0000313" key="1">
    <source>
        <dbReference type="EMBL" id="OHT01211.1"/>
    </source>
</evidence>
<dbReference type="SUPFAM" id="SSF48403">
    <property type="entry name" value="Ankyrin repeat"/>
    <property type="match status" value="1"/>
</dbReference>
<dbReference type="PANTHER" id="PTHR24159:SF5">
    <property type="entry name" value="ANK_REP_REGION DOMAIN-CONTAINING PROTEIN"/>
    <property type="match status" value="1"/>
</dbReference>
<reference evidence="1" key="1">
    <citation type="submission" date="2016-10" db="EMBL/GenBank/DDBJ databases">
        <authorList>
            <person name="Benchimol M."/>
            <person name="Almeida L.G."/>
            <person name="Vasconcelos A.T."/>
            <person name="Perreira-Neves A."/>
            <person name="Rosa I.A."/>
            <person name="Tasca T."/>
            <person name="Bogo M.R."/>
            <person name="de Souza W."/>
        </authorList>
    </citation>
    <scope>NUCLEOTIDE SEQUENCE [LARGE SCALE GENOMIC DNA]</scope>
    <source>
        <strain evidence="1">K</strain>
    </source>
</reference>
<comment type="caution">
    <text evidence="1">The sequence shown here is derived from an EMBL/GenBank/DDBJ whole genome shotgun (WGS) entry which is preliminary data.</text>
</comment>
<name>A0A1J4JQ84_9EUKA</name>
<dbReference type="AlphaFoldDB" id="A0A1J4JQ84"/>
<dbReference type="PANTHER" id="PTHR24159">
    <property type="match status" value="1"/>
</dbReference>
<dbReference type="EMBL" id="MLAK01000923">
    <property type="protein sequence ID" value="OHT01211.1"/>
    <property type="molecule type" value="Genomic_DNA"/>
</dbReference>
<proteinExistence type="predicted"/>
<dbReference type="VEuPathDB" id="TrichDB:TRFO_32041"/>
<gene>
    <name evidence="1" type="ORF">TRFO_32041</name>
</gene>
<dbReference type="GeneID" id="94842985"/>
<sequence length="479" mass="56706">MDFFLISKLGNDLSIIQNLQRLMISILSSDSQVVISELVTELFNSFTKLEISKHYSLYEIILRIFVHLSICYNFCETKDEEVISRRHEIYCMILKELISKHSLKSSFHQFTLFNIFKSNKHLLLFLVQEEIVSISFLITRFSRMSSQFLSQFSPQFTLNLFLFFIPEIKRYDRIFYEQLKEQMNLNEEDIRLAYHISNENFQDSTIEENLIEIRRKIHSEDEIAKIIRSDDLDHFIDFCSTISDFDLNSQIKSSFLEDNPDINNDEKGGISLIEYSMAFGSINIFRYLLLKDAKITIKSYSYCIIGNNYEIVHLLEEEPRLQMDDEDEMNMFEKNPFVGFGEEELDDETYNMLVDQQYSRFHEVVFHKSIEYYHPEFIEYYSPELAPLSILTIITTFNETSNIEILCELFPGNKEFTQCSEIEGSYKIAPCDITTTLFLPTVFFTIMNFEQTPIYFLYCFFFQLANININMTDDIILFT</sequence>
<keyword evidence="2" id="KW-1185">Reference proteome</keyword>
<dbReference type="RefSeq" id="XP_068354347.1">
    <property type="nucleotide sequence ID" value="XM_068508281.1"/>
</dbReference>
<organism evidence="1 2">
    <name type="scientific">Tritrichomonas foetus</name>
    <dbReference type="NCBI Taxonomy" id="1144522"/>
    <lineage>
        <taxon>Eukaryota</taxon>
        <taxon>Metamonada</taxon>
        <taxon>Parabasalia</taxon>
        <taxon>Tritrichomonadida</taxon>
        <taxon>Tritrichomonadidae</taxon>
        <taxon>Tritrichomonas</taxon>
    </lineage>
</organism>